<comment type="caution">
    <text evidence="1">The sequence shown here is derived from an EMBL/GenBank/DDBJ whole genome shotgun (WGS) entry which is preliminary data.</text>
</comment>
<sequence length="108" mass="11695">MRGLTRWCVNTVTAVWEKSKWTANLVYNVGDQLRIVYGTSNSHDERKRDLDATVLRSGGFVVAVVLCIVVDAQGGVPNTLRWLRALLTTEDSTSSGAVGVVTSTAAEL</sequence>
<dbReference type="EMBL" id="JAFEUZ010000021">
    <property type="protein sequence ID" value="KAG5479425.1"/>
    <property type="molecule type" value="Genomic_DNA"/>
</dbReference>
<dbReference type="GeneID" id="92514695"/>
<evidence type="ECO:0000313" key="1">
    <source>
        <dbReference type="EMBL" id="KAG5479425.1"/>
    </source>
</evidence>
<dbReference type="Proteomes" id="UP000673552">
    <property type="component" value="Chromosome 21"/>
</dbReference>
<name>A0A836HMB8_9TRYP</name>
<dbReference type="OrthoDB" id="269968at2759"/>
<organism evidence="1 2">
    <name type="scientific">Leishmania martiniquensis</name>
    <dbReference type="NCBI Taxonomy" id="1580590"/>
    <lineage>
        <taxon>Eukaryota</taxon>
        <taxon>Discoba</taxon>
        <taxon>Euglenozoa</taxon>
        <taxon>Kinetoplastea</taxon>
        <taxon>Metakinetoplastina</taxon>
        <taxon>Trypanosomatida</taxon>
        <taxon>Trypanosomatidae</taxon>
        <taxon>Leishmaniinae</taxon>
        <taxon>Leishmania</taxon>
    </lineage>
</organism>
<keyword evidence="2" id="KW-1185">Reference proteome</keyword>
<reference evidence="1 2" key="1">
    <citation type="submission" date="2021-03" db="EMBL/GenBank/DDBJ databases">
        <title>Leishmania (Mundinia) martiniquensis Genome sequencing and assembly.</title>
        <authorList>
            <person name="Almutairi H."/>
            <person name="Gatherer D."/>
        </authorList>
    </citation>
    <scope>NUCLEOTIDE SEQUENCE [LARGE SCALE GENOMIC DNA]</scope>
    <source>
        <strain evidence="1">LSCM1</strain>
    </source>
</reference>
<protein>
    <submittedName>
        <fullName evidence="1">Uncharacterized protein</fullName>
    </submittedName>
</protein>
<evidence type="ECO:0000313" key="2">
    <source>
        <dbReference type="Proteomes" id="UP000673552"/>
    </source>
</evidence>
<dbReference type="RefSeq" id="XP_067178980.1">
    <property type="nucleotide sequence ID" value="XM_067322183.1"/>
</dbReference>
<accession>A0A836HMB8</accession>
<dbReference type="AlphaFoldDB" id="A0A836HMB8"/>
<gene>
    <name evidence="1" type="ORF">LSCM1_04686</name>
</gene>
<proteinExistence type="predicted"/>
<dbReference type="KEGG" id="lmat:92514695"/>